<evidence type="ECO:0000313" key="1">
    <source>
        <dbReference type="EMBL" id="KAK5610764.1"/>
    </source>
</evidence>
<evidence type="ECO:0000313" key="2">
    <source>
        <dbReference type="Proteomes" id="UP001311232"/>
    </source>
</evidence>
<sequence>MALDEWRYSLEGTSQPIIIWTDHKNLVLDHLFAEKWTIYTLLDTTRPSDVIGHFVSSIVRHYKSQRALRLIGRGRPKSDVTKGLTSHEVIYECGPFKLSFSRWKPDQQLRIILEERSHVDFIYSPRWPTKRTIHDRGFWNKKARDFNFTDRRREFNT</sequence>
<organism evidence="1 2">
    <name type="scientific">Crenichthys baileyi</name>
    <name type="common">White River springfish</name>
    <dbReference type="NCBI Taxonomy" id="28760"/>
    <lineage>
        <taxon>Eukaryota</taxon>
        <taxon>Metazoa</taxon>
        <taxon>Chordata</taxon>
        <taxon>Craniata</taxon>
        <taxon>Vertebrata</taxon>
        <taxon>Euteleostomi</taxon>
        <taxon>Actinopterygii</taxon>
        <taxon>Neopterygii</taxon>
        <taxon>Teleostei</taxon>
        <taxon>Neoteleostei</taxon>
        <taxon>Acanthomorphata</taxon>
        <taxon>Ovalentaria</taxon>
        <taxon>Atherinomorphae</taxon>
        <taxon>Cyprinodontiformes</taxon>
        <taxon>Goodeidae</taxon>
        <taxon>Crenichthys</taxon>
    </lineage>
</organism>
<dbReference type="AlphaFoldDB" id="A0AAV9RPG7"/>
<evidence type="ECO:0008006" key="3">
    <source>
        <dbReference type="Google" id="ProtNLM"/>
    </source>
</evidence>
<proteinExistence type="predicted"/>
<protein>
    <recommendedName>
        <fullName evidence="3">Reverse transcriptase RNase H-like domain-containing protein</fullName>
    </recommendedName>
</protein>
<name>A0AAV9RPG7_9TELE</name>
<reference evidence="1 2" key="1">
    <citation type="submission" date="2021-06" db="EMBL/GenBank/DDBJ databases">
        <authorList>
            <person name="Palmer J.M."/>
        </authorList>
    </citation>
    <scope>NUCLEOTIDE SEQUENCE [LARGE SCALE GENOMIC DNA]</scope>
    <source>
        <strain evidence="1 2">MEX-2019</strain>
        <tissue evidence="1">Muscle</tissue>
    </source>
</reference>
<accession>A0AAV9RPG7</accession>
<dbReference type="EMBL" id="JAHHUM010001532">
    <property type="protein sequence ID" value="KAK5610764.1"/>
    <property type="molecule type" value="Genomic_DNA"/>
</dbReference>
<comment type="caution">
    <text evidence="1">The sequence shown here is derived from an EMBL/GenBank/DDBJ whole genome shotgun (WGS) entry which is preliminary data.</text>
</comment>
<keyword evidence="2" id="KW-1185">Reference proteome</keyword>
<dbReference type="Proteomes" id="UP001311232">
    <property type="component" value="Unassembled WGS sequence"/>
</dbReference>
<gene>
    <name evidence="1" type="ORF">CRENBAI_026872</name>
</gene>